<evidence type="ECO:0000313" key="2">
    <source>
        <dbReference type="EMBL" id="RRJ54582.1"/>
    </source>
</evidence>
<proteinExistence type="predicted"/>
<sequence>MSMNEPTKGPTVTKSIRVRPEIKQKVEELFAESGLPTEGEFLEYMAQLVEMQQLKEGVAAGYRKLLEEREYHKRRDEEIFMMMIQSEAAARLELTQGHEAVLAERNAAFLAQEQTIADMTIEMKQLKDEGGRLSKENSDQAKQIAQYEDNTKKSNLLLEQYEEKNKALSAQLTDFQATMDENKELHRQVDELSRQAEKQTDQIASLEREQQRIEQQHAERIAQLEARHAEELERLKEKLDVQRERELVQARSEYQEKLEKVSAEATAKQQESTTQITKLYDQINELREQLQAQGRSAASKGRGGDKQQQ</sequence>
<comment type="caution">
    <text evidence="2">The sequence shown here is derived from an EMBL/GenBank/DDBJ whole genome shotgun (WGS) entry which is preliminary data.</text>
</comment>
<dbReference type="OrthoDB" id="2624895at2"/>
<reference evidence="2 3" key="1">
    <citation type="submission" date="2018-11" db="EMBL/GenBank/DDBJ databases">
        <title>Genome sequencing of Paenibacillus sp. KCOM 3021 (= ChDC PVNT-B20).</title>
        <authorList>
            <person name="Kook J.-K."/>
            <person name="Park S.-N."/>
            <person name="Lim Y.K."/>
        </authorList>
    </citation>
    <scope>NUCLEOTIDE SEQUENCE [LARGE SCALE GENOMIC DNA]</scope>
    <source>
        <strain evidence="2 3">KCOM 3021</strain>
    </source>
</reference>
<feature type="region of interest" description="Disordered" evidence="1">
    <location>
        <begin position="290"/>
        <end position="309"/>
    </location>
</feature>
<dbReference type="Proteomes" id="UP000267017">
    <property type="component" value="Unassembled WGS sequence"/>
</dbReference>
<protein>
    <submittedName>
        <fullName evidence="2">Uncharacterized protein</fullName>
    </submittedName>
</protein>
<dbReference type="RefSeq" id="WP_128635692.1">
    <property type="nucleotide sequence ID" value="NZ_RRCN01000002.1"/>
</dbReference>
<keyword evidence="3" id="KW-1185">Reference proteome</keyword>
<gene>
    <name evidence="2" type="ORF">EHV15_33770</name>
</gene>
<organism evidence="2 3">
    <name type="scientific">Paenibacillus oralis</name>
    <dbReference type="NCBI Taxonomy" id="2490856"/>
    <lineage>
        <taxon>Bacteria</taxon>
        <taxon>Bacillati</taxon>
        <taxon>Bacillota</taxon>
        <taxon>Bacilli</taxon>
        <taxon>Bacillales</taxon>
        <taxon>Paenibacillaceae</taxon>
        <taxon>Paenibacillus</taxon>
    </lineage>
</organism>
<name>A0A3P3T9F0_9BACL</name>
<accession>A0A3P3T9F0</accession>
<evidence type="ECO:0000256" key="1">
    <source>
        <dbReference type="SAM" id="MobiDB-lite"/>
    </source>
</evidence>
<dbReference type="EMBL" id="RRCN01000002">
    <property type="protein sequence ID" value="RRJ54582.1"/>
    <property type="molecule type" value="Genomic_DNA"/>
</dbReference>
<dbReference type="AlphaFoldDB" id="A0A3P3T9F0"/>
<evidence type="ECO:0000313" key="3">
    <source>
        <dbReference type="Proteomes" id="UP000267017"/>
    </source>
</evidence>